<dbReference type="InterPro" id="IPR001917">
    <property type="entry name" value="Aminotrans_II_pyridoxalP_BS"/>
</dbReference>
<dbReference type="GO" id="GO:0016740">
    <property type="term" value="F:transferase activity"/>
    <property type="evidence" value="ECO:0007669"/>
    <property type="project" value="UniProtKB-KW"/>
</dbReference>
<evidence type="ECO:0000256" key="4">
    <source>
        <dbReference type="ARBA" id="ARBA00022898"/>
    </source>
</evidence>
<sequence>MTELDIRLEAFLTGRKEKGRFRTLKEYDTSPKSGLVDFSSNDYLSLTTSPSLRTCFLERLANALSIFGSTGSRLLSGCSPSHSALENRFAALFNSPSALLFNSGWDANVSFFATVPQASDWVVYDELIHASVHSGLRSSRVPESRRVHFSHNSPQDLRNVLRRIMAEEPVSSRSTVFLAVESLYSMDGDMSPLPLLLDVLEEHVPRSQQCVVVDEAHSTGVYGDKGRGIVHALEEEGGWGEDGTRRRRGRVDVRLMTFGKAVGCSGAVLLCSPTVRSFLINFARPFIFSTAMPHTTLIALDCVWDLLQSQEGERRRESLMATAFYLHSLLKDLLVGTPSNLLRLPPNPIIPFESNNSPYLPSNPLSPIIGILTPNPHALSAFLLGKGFIVRPVVPPTVPPGAERVRVCIRADMDRDVIEGLVASIREWVELKTHVDLKAKL</sequence>
<dbReference type="RefSeq" id="XP_066068974.1">
    <property type="nucleotide sequence ID" value="XM_066212877.1"/>
</dbReference>
<feature type="domain" description="Aminotransferase class I/classII large" evidence="6">
    <location>
        <begin position="35"/>
        <end position="425"/>
    </location>
</feature>
<dbReference type="KEGG" id="cdep:91087688"/>
<evidence type="ECO:0000313" key="7">
    <source>
        <dbReference type="EMBL" id="WVN88274.1"/>
    </source>
</evidence>
<keyword evidence="4 5" id="KW-0663">Pyridoxal phosphate</keyword>
<dbReference type="InterPro" id="IPR004839">
    <property type="entry name" value="Aminotransferase_I/II_large"/>
</dbReference>
<proteinExistence type="inferred from homology"/>
<dbReference type="Pfam" id="PF00155">
    <property type="entry name" value="Aminotran_1_2"/>
    <property type="match status" value="1"/>
</dbReference>
<protein>
    <recommendedName>
        <fullName evidence="6">Aminotransferase class I/classII large domain-containing protein</fullName>
    </recommendedName>
</protein>
<dbReference type="GeneID" id="91087688"/>
<reference evidence="7" key="2">
    <citation type="journal article" date="2022" name="Elife">
        <title>Obligate sexual reproduction of a homothallic fungus closely related to the Cryptococcus pathogenic species complex.</title>
        <authorList>
            <person name="Passer A.R."/>
            <person name="Clancey S.A."/>
            <person name="Shea T."/>
            <person name="David-Palma M."/>
            <person name="Averette A.F."/>
            <person name="Boekhout T."/>
            <person name="Porcel B.M."/>
            <person name="Nowrousian M."/>
            <person name="Cuomo C.A."/>
            <person name="Sun S."/>
            <person name="Heitman J."/>
            <person name="Coelho M.A."/>
        </authorList>
    </citation>
    <scope>NUCLEOTIDE SEQUENCE</scope>
    <source>
        <strain evidence="7">CBS 7841</strain>
    </source>
</reference>
<organism evidence="7 8">
    <name type="scientific">Cryptococcus depauperatus CBS 7841</name>
    <dbReference type="NCBI Taxonomy" id="1295531"/>
    <lineage>
        <taxon>Eukaryota</taxon>
        <taxon>Fungi</taxon>
        <taxon>Dikarya</taxon>
        <taxon>Basidiomycota</taxon>
        <taxon>Agaricomycotina</taxon>
        <taxon>Tremellomycetes</taxon>
        <taxon>Tremellales</taxon>
        <taxon>Cryptococcaceae</taxon>
        <taxon>Cryptococcus</taxon>
    </lineage>
</organism>
<reference evidence="7" key="3">
    <citation type="submission" date="2024-01" db="EMBL/GenBank/DDBJ databases">
        <authorList>
            <person name="Coelho M.A."/>
            <person name="David-Palma M."/>
            <person name="Shea T."/>
            <person name="Sun S."/>
            <person name="Cuomo C.A."/>
            <person name="Heitman J."/>
        </authorList>
    </citation>
    <scope>NUCLEOTIDE SEQUENCE</scope>
    <source>
        <strain evidence="7">CBS 7841</strain>
    </source>
</reference>
<dbReference type="EMBL" id="CP143787">
    <property type="protein sequence ID" value="WVN88274.1"/>
    <property type="molecule type" value="Genomic_DNA"/>
</dbReference>
<evidence type="ECO:0000256" key="2">
    <source>
        <dbReference type="ARBA" id="ARBA00010008"/>
    </source>
</evidence>
<dbReference type="InterPro" id="IPR015421">
    <property type="entry name" value="PyrdxlP-dep_Trfase_major"/>
</dbReference>
<dbReference type="AlphaFoldDB" id="A0A1E3IK37"/>
<evidence type="ECO:0000256" key="1">
    <source>
        <dbReference type="ARBA" id="ARBA00001933"/>
    </source>
</evidence>
<dbReference type="GO" id="GO:0030170">
    <property type="term" value="F:pyridoxal phosphate binding"/>
    <property type="evidence" value="ECO:0007669"/>
    <property type="project" value="InterPro"/>
</dbReference>
<dbReference type="PANTHER" id="PTHR13693:SF77">
    <property type="entry name" value="8-AMINO-7-OXONONANOATE SYNTHASE"/>
    <property type="match status" value="1"/>
</dbReference>
<keyword evidence="3" id="KW-0808">Transferase</keyword>
<dbReference type="Gene3D" id="3.90.1150.10">
    <property type="entry name" value="Aspartate Aminotransferase, domain 1"/>
    <property type="match status" value="1"/>
</dbReference>
<comment type="cofactor">
    <cofactor evidence="1 5">
        <name>pyridoxal 5'-phosphate</name>
        <dbReference type="ChEBI" id="CHEBI:597326"/>
    </cofactor>
</comment>
<dbReference type="Gene3D" id="3.40.640.10">
    <property type="entry name" value="Type I PLP-dependent aspartate aminotransferase-like (Major domain)"/>
    <property type="match status" value="1"/>
</dbReference>
<accession>A0A1E3IK37</accession>
<dbReference type="PANTHER" id="PTHR13693">
    <property type="entry name" value="CLASS II AMINOTRANSFERASE/8-AMINO-7-OXONONANOATE SYNTHASE"/>
    <property type="match status" value="1"/>
</dbReference>
<gene>
    <name evidence="7" type="ORF">L203_103477</name>
</gene>
<evidence type="ECO:0000256" key="5">
    <source>
        <dbReference type="RuleBase" id="RU003693"/>
    </source>
</evidence>
<dbReference type="InterPro" id="IPR050087">
    <property type="entry name" value="AON_synthase_class-II"/>
</dbReference>
<dbReference type="InterPro" id="IPR015422">
    <property type="entry name" value="PyrdxlP-dep_Trfase_small"/>
</dbReference>
<dbReference type="SUPFAM" id="SSF53383">
    <property type="entry name" value="PLP-dependent transferases"/>
    <property type="match status" value="1"/>
</dbReference>
<dbReference type="PROSITE" id="PS00599">
    <property type="entry name" value="AA_TRANSFER_CLASS_2"/>
    <property type="match status" value="1"/>
</dbReference>
<evidence type="ECO:0000313" key="8">
    <source>
        <dbReference type="Proteomes" id="UP000094043"/>
    </source>
</evidence>
<dbReference type="OrthoDB" id="2382073at2759"/>
<comment type="similarity">
    <text evidence="2">Belongs to the class-II pyridoxal-phosphate-dependent aminotransferase family. BioF subfamily.</text>
</comment>
<dbReference type="VEuPathDB" id="FungiDB:L203_02927"/>
<dbReference type="GO" id="GO:0009102">
    <property type="term" value="P:biotin biosynthetic process"/>
    <property type="evidence" value="ECO:0007669"/>
    <property type="project" value="TreeGrafter"/>
</dbReference>
<evidence type="ECO:0000256" key="3">
    <source>
        <dbReference type="ARBA" id="ARBA00022679"/>
    </source>
</evidence>
<reference evidence="7" key="1">
    <citation type="submission" date="2016-06" db="EMBL/GenBank/DDBJ databases">
        <authorList>
            <person name="Cuomo C."/>
            <person name="Litvintseva A."/>
            <person name="Heitman J."/>
            <person name="Chen Y."/>
            <person name="Sun S."/>
            <person name="Springer D."/>
            <person name="Dromer F."/>
            <person name="Young S."/>
            <person name="Zeng Q."/>
            <person name="Chapman S."/>
            <person name="Gujja S."/>
            <person name="Saif S."/>
            <person name="Birren B."/>
        </authorList>
    </citation>
    <scope>NUCLEOTIDE SEQUENCE</scope>
    <source>
        <strain evidence="7">CBS 7841</strain>
    </source>
</reference>
<dbReference type="InterPro" id="IPR015424">
    <property type="entry name" value="PyrdxlP-dep_Trfase"/>
</dbReference>
<name>A0A1E3IK37_9TREE</name>
<dbReference type="Proteomes" id="UP000094043">
    <property type="component" value="Chromosome 4"/>
</dbReference>
<keyword evidence="8" id="KW-1185">Reference proteome</keyword>
<evidence type="ECO:0000259" key="6">
    <source>
        <dbReference type="Pfam" id="PF00155"/>
    </source>
</evidence>